<feature type="compositionally biased region" description="Polar residues" evidence="1">
    <location>
        <begin position="210"/>
        <end position="229"/>
    </location>
</feature>
<protein>
    <submittedName>
        <fullName evidence="2">Uncharacterized protein</fullName>
    </submittedName>
</protein>
<accession>A0ABN9WCV3</accession>
<proteinExistence type="predicted"/>
<feature type="compositionally biased region" description="Pro residues" evidence="1">
    <location>
        <begin position="146"/>
        <end position="155"/>
    </location>
</feature>
<feature type="compositionally biased region" description="Pro residues" evidence="1">
    <location>
        <begin position="81"/>
        <end position="91"/>
    </location>
</feature>
<feature type="region of interest" description="Disordered" evidence="1">
    <location>
        <begin position="208"/>
        <end position="286"/>
    </location>
</feature>
<gene>
    <name evidence="2" type="ORF">PCOR1329_LOCUS65131</name>
</gene>
<name>A0ABN9WCV3_9DINO</name>
<reference evidence="2" key="1">
    <citation type="submission" date="2023-10" db="EMBL/GenBank/DDBJ databases">
        <authorList>
            <person name="Chen Y."/>
            <person name="Shah S."/>
            <person name="Dougan E. K."/>
            <person name="Thang M."/>
            <person name="Chan C."/>
        </authorList>
    </citation>
    <scope>NUCLEOTIDE SEQUENCE [LARGE SCALE GENOMIC DNA]</scope>
</reference>
<keyword evidence="3" id="KW-1185">Reference proteome</keyword>
<sequence>MAPPKPHVEEPSFSLVIRIPESALSKEYDYITEVPLRVMVRKKVQTAPSPEQADNGVASASTEASSGQRAAGDGQQEAPRSEPPSESPPVELPTLDGPKEQVNLLKLLAEMGDSAPPLETEPEVNKIEYQDPRSPFKITLDDDARMPPPATPPPKRSSCGEKESKDDEQLQSRKKAKRPDDEVPEPTSEVPTLPANDYHAKLNAALGSSWGFNQPRTVRSSGSASSGINTKEVIAVDSQEDSDPSATSKAISSQPLEPLSDSQPWADDDPYAHSQSQAAFEESQAV</sequence>
<evidence type="ECO:0000313" key="2">
    <source>
        <dbReference type="EMBL" id="CAK0882697.1"/>
    </source>
</evidence>
<feature type="compositionally biased region" description="Polar residues" evidence="1">
    <location>
        <begin position="58"/>
        <end position="68"/>
    </location>
</feature>
<comment type="caution">
    <text evidence="2">The sequence shown here is derived from an EMBL/GenBank/DDBJ whole genome shotgun (WGS) entry which is preliminary data.</text>
</comment>
<dbReference type="EMBL" id="CAUYUJ010018327">
    <property type="protein sequence ID" value="CAK0882697.1"/>
    <property type="molecule type" value="Genomic_DNA"/>
</dbReference>
<evidence type="ECO:0000256" key="1">
    <source>
        <dbReference type="SAM" id="MobiDB-lite"/>
    </source>
</evidence>
<dbReference type="Proteomes" id="UP001189429">
    <property type="component" value="Unassembled WGS sequence"/>
</dbReference>
<feature type="region of interest" description="Disordered" evidence="1">
    <location>
        <begin position="44"/>
        <end position="196"/>
    </location>
</feature>
<feature type="compositionally biased region" description="Basic and acidic residues" evidence="1">
    <location>
        <begin position="158"/>
        <end position="171"/>
    </location>
</feature>
<organism evidence="2 3">
    <name type="scientific">Prorocentrum cordatum</name>
    <dbReference type="NCBI Taxonomy" id="2364126"/>
    <lineage>
        <taxon>Eukaryota</taxon>
        <taxon>Sar</taxon>
        <taxon>Alveolata</taxon>
        <taxon>Dinophyceae</taxon>
        <taxon>Prorocentrales</taxon>
        <taxon>Prorocentraceae</taxon>
        <taxon>Prorocentrum</taxon>
    </lineage>
</organism>
<feature type="compositionally biased region" description="Polar residues" evidence="1">
    <location>
        <begin position="244"/>
        <end position="263"/>
    </location>
</feature>
<evidence type="ECO:0000313" key="3">
    <source>
        <dbReference type="Proteomes" id="UP001189429"/>
    </source>
</evidence>